<evidence type="ECO:0000313" key="4">
    <source>
        <dbReference type="Proteomes" id="UP000659630"/>
    </source>
</evidence>
<dbReference type="InterPro" id="IPR011650">
    <property type="entry name" value="Peptidase_M20_dimer"/>
</dbReference>
<dbReference type="Gene3D" id="3.40.630.10">
    <property type="entry name" value="Zn peptidases"/>
    <property type="match status" value="1"/>
</dbReference>
<dbReference type="SUPFAM" id="SSF53187">
    <property type="entry name" value="Zn-dependent exopeptidases"/>
    <property type="match status" value="1"/>
</dbReference>
<proteinExistence type="predicted"/>
<feature type="binding site" evidence="1">
    <location>
        <position position="360"/>
    </location>
    <ligand>
        <name>Mn(2+)</name>
        <dbReference type="ChEBI" id="CHEBI:29035"/>
        <label>2</label>
    </ligand>
</feature>
<dbReference type="InterPro" id="IPR002933">
    <property type="entry name" value="Peptidase_M20"/>
</dbReference>
<dbReference type="Pfam" id="PF01546">
    <property type="entry name" value="Peptidase_M20"/>
    <property type="match status" value="1"/>
</dbReference>
<evidence type="ECO:0000259" key="2">
    <source>
        <dbReference type="Pfam" id="PF07687"/>
    </source>
</evidence>
<dbReference type="GO" id="GO:0046872">
    <property type="term" value="F:metal ion binding"/>
    <property type="evidence" value="ECO:0007669"/>
    <property type="project" value="UniProtKB-KW"/>
</dbReference>
<feature type="binding site" evidence="1">
    <location>
        <position position="105"/>
    </location>
    <ligand>
        <name>Mn(2+)</name>
        <dbReference type="ChEBI" id="CHEBI:29035"/>
        <label>2</label>
    </ligand>
</feature>
<keyword evidence="1" id="KW-0464">Manganese</keyword>
<keyword evidence="1" id="KW-0479">Metal-binding</keyword>
<dbReference type="SUPFAM" id="SSF55031">
    <property type="entry name" value="Bacterial exopeptidase dimerisation domain"/>
    <property type="match status" value="1"/>
</dbReference>
<dbReference type="InterPro" id="IPR036264">
    <property type="entry name" value="Bact_exopeptidase_dim_dom"/>
</dbReference>
<dbReference type="Proteomes" id="UP000659630">
    <property type="component" value="Unassembled WGS sequence"/>
</dbReference>
<reference evidence="3" key="1">
    <citation type="submission" date="2020-08" db="EMBL/GenBank/DDBJ databases">
        <title>Genome public.</title>
        <authorList>
            <person name="Liu C."/>
            <person name="Sun Q."/>
        </authorList>
    </citation>
    <scope>NUCLEOTIDE SEQUENCE</scope>
    <source>
        <strain evidence="3">BX8</strain>
    </source>
</reference>
<feature type="binding site" evidence="1">
    <location>
        <position position="164"/>
    </location>
    <ligand>
        <name>Mn(2+)</name>
        <dbReference type="ChEBI" id="CHEBI:29035"/>
        <label>2</label>
    </ligand>
</feature>
<dbReference type="CDD" id="cd03886">
    <property type="entry name" value="M20_Acy1"/>
    <property type="match status" value="1"/>
</dbReference>
<accession>A0A923IEG8</accession>
<evidence type="ECO:0000313" key="3">
    <source>
        <dbReference type="EMBL" id="MBC5581072.1"/>
    </source>
</evidence>
<dbReference type="AlphaFoldDB" id="A0A923IEG8"/>
<dbReference type="PIRSF" id="PIRSF005962">
    <property type="entry name" value="Pept_M20D_amidohydro"/>
    <property type="match status" value="1"/>
</dbReference>
<feature type="domain" description="Peptidase M20 dimerisation" evidence="2">
    <location>
        <begin position="184"/>
        <end position="283"/>
    </location>
</feature>
<comment type="cofactor">
    <cofactor evidence="1">
        <name>Mn(2+)</name>
        <dbReference type="ChEBI" id="CHEBI:29035"/>
    </cofactor>
    <text evidence="1">The Mn(2+) ion enhances activity.</text>
</comment>
<dbReference type="RefSeq" id="WP_186887444.1">
    <property type="nucleotide sequence ID" value="NZ_JACONZ010000002.1"/>
</dbReference>
<dbReference type="EMBL" id="JACONZ010000002">
    <property type="protein sequence ID" value="MBC5581072.1"/>
    <property type="molecule type" value="Genomic_DNA"/>
</dbReference>
<comment type="caution">
    <text evidence="3">The sequence shown here is derived from an EMBL/GenBank/DDBJ whole genome shotgun (WGS) entry which is preliminary data.</text>
</comment>
<gene>
    <name evidence="3" type="ORF">H8S23_06100</name>
</gene>
<dbReference type="NCBIfam" id="TIGR01891">
    <property type="entry name" value="amidohydrolases"/>
    <property type="match status" value="1"/>
</dbReference>
<organism evidence="3 4">
    <name type="scientific">Anaerofilum hominis</name>
    <dbReference type="NCBI Taxonomy" id="2763016"/>
    <lineage>
        <taxon>Bacteria</taxon>
        <taxon>Bacillati</taxon>
        <taxon>Bacillota</taxon>
        <taxon>Clostridia</taxon>
        <taxon>Eubacteriales</taxon>
        <taxon>Oscillospiraceae</taxon>
        <taxon>Anaerofilum</taxon>
    </lineage>
</organism>
<name>A0A923IEG8_9FIRM</name>
<protein>
    <submittedName>
        <fullName evidence="3">Amidohydrolase</fullName>
    </submittedName>
</protein>
<keyword evidence="4" id="KW-1185">Reference proteome</keyword>
<dbReference type="GO" id="GO:0016787">
    <property type="term" value="F:hydrolase activity"/>
    <property type="evidence" value="ECO:0007669"/>
    <property type="project" value="InterPro"/>
</dbReference>
<dbReference type="Gene3D" id="3.30.70.360">
    <property type="match status" value="1"/>
</dbReference>
<evidence type="ECO:0000256" key="1">
    <source>
        <dbReference type="PIRSR" id="PIRSR005962-1"/>
    </source>
</evidence>
<sequence length="390" mass="41707">MDKNGIRALAEGQRDYMVSLRREFHRRPELAGEEVWTSARIAQELTALGIPFVVDERRNVIGRIEGARPGKRLALRADFDALPMTEATGLPFASENPGVMHACGHDGHAAGLLGAARLLWDLRDQLAGTVYLCFQMGEEQGWGAAEIIEYLKAQGGVDLAVGIHLMPEWEPGTFVCMPGPFMAGAVGWDITVTGRGGHGSAPWNTVDPIRPAAEILLRLGAVQGTRRSSFDHFVISPCMFQAGTGKNIVPDTALISGTNRFFSVPQLKELFALMEGMARDVAASYGATATLVHGPATLPVVNDADAVAVAARAAEQIGGRVEQMVPSLAADDMGDYLQEFPGVYVFGGSAPLQGERLPIHNAGYTINEDALCWSAAFFTALACDFLPGEA</sequence>
<feature type="binding site" evidence="1">
    <location>
        <position position="139"/>
    </location>
    <ligand>
        <name>Mn(2+)</name>
        <dbReference type="ChEBI" id="CHEBI:29035"/>
        <label>2</label>
    </ligand>
</feature>
<dbReference type="Pfam" id="PF07687">
    <property type="entry name" value="M20_dimer"/>
    <property type="match status" value="1"/>
</dbReference>
<feature type="binding site" evidence="1">
    <location>
        <position position="103"/>
    </location>
    <ligand>
        <name>Mn(2+)</name>
        <dbReference type="ChEBI" id="CHEBI:29035"/>
        <label>2</label>
    </ligand>
</feature>
<dbReference type="PANTHER" id="PTHR11014">
    <property type="entry name" value="PEPTIDASE M20 FAMILY MEMBER"/>
    <property type="match status" value="1"/>
</dbReference>
<dbReference type="InterPro" id="IPR017439">
    <property type="entry name" value="Amidohydrolase"/>
</dbReference>
<dbReference type="PANTHER" id="PTHR11014:SF63">
    <property type="entry name" value="METALLOPEPTIDASE, PUTATIVE (AFU_ORTHOLOGUE AFUA_6G09600)-RELATED"/>
    <property type="match status" value="1"/>
</dbReference>